<proteinExistence type="predicted"/>
<organism evidence="2">
    <name type="scientific">Arundo donax</name>
    <name type="common">Giant reed</name>
    <name type="synonym">Donax arundinaceus</name>
    <dbReference type="NCBI Taxonomy" id="35708"/>
    <lineage>
        <taxon>Eukaryota</taxon>
        <taxon>Viridiplantae</taxon>
        <taxon>Streptophyta</taxon>
        <taxon>Embryophyta</taxon>
        <taxon>Tracheophyta</taxon>
        <taxon>Spermatophyta</taxon>
        <taxon>Magnoliopsida</taxon>
        <taxon>Liliopsida</taxon>
        <taxon>Poales</taxon>
        <taxon>Poaceae</taxon>
        <taxon>PACMAD clade</taxon>
        <taxon>Arundinoideae</taxon>
        <taxon>Arundineae</taxon>
        <taxon>Arundo</taxon>
    </lineage>
</organism>
<sequence length="176" mass="20543">MSRNIKHNLFMIKKAYKPHLRTRYITPILLQLKLSLMELFTQQRKLFPNQFFSTTTQQYKLNLYIRFSSNDAIRERAKTLQYPIKTTDAHNHCHLPTSGSRQQQRARRLGSVEFAKKKYHKPKLQLHHAAKNSATSWIPPQIKIMNEITSKTSSKQARVSLPGKEEIDKGLDGLRS</sequence>
<evidence type="ECO:0000313" key="2">
    <source>
        <dbReference type="EMBL" id="JAE15765.1"/>
    </source>
</evidence>
<dbReference type="AlphaFoldDB" id="A0A0A9FSB5"/>
<evidence type="ECO:0000256" key="1">
    <source>
        <dbReference type="SAM" id="MobiDB-lite"/>
    </source>
</evidence>
<feature type="compositionally biased region" description="Basic and acidic residues" evidence="1">
    <location>
        <begin position="163"/>
        <end position="176"/>
    </location>
</feature>
<feature type="region of interest" description="Disordered" evidence="1">
    <location>
        <begin position="150"/>
        <end position="176"/>
    </location>
</feature>
<protein>
    <submittedName>
        <fullName evidence="2">Uncharacterized protein</fullName>
    </submittedName>
</protein>
<reference evidence="2" key="1">
    <citation type="submission" date="2014-09" db="EMBL/GenBank/DDBJ databases">
        <authorList>
            <person name="Magalhaes I.L.F."/>
            <person name="Oliveira U."/>
            <person name="Santos F.R."/>
            <person name="Vidigal T.H.D.A."/>
            <person name="Brescovit A.D."/>
            <person name="Santos A.J."/>
        </authorList>
    </citation>
    <scope>NUCLEOTIDE SEQUENCE</scope>
    <source>
        <tissue evidence="2">Shoot tissue taken approximately 20 cm above the soil surface</tissue>
    </source>
</reference>
<dbReference type="EMBL" id="GBRH01182131">
    <property type="protein sequence ID" value="JAE15765.1"/>
    <property type="molecule type" value="Transcribed_RNA"/>
</dbReference>
<name>A0A0A9FSB5_ARUDO</name>
<reference evidence="2" key="2">
    <citation type="journal article" date="2015" name="Data Brief">
        <title>Shoot transcriptome of the giant reed, Arundo donax.</title>
        <authorList>
            <person name="Barrero R.A."/>
            <person name="Guerrero F.D."/>
            <person name="Moolhuijzen P."/>
            <person name="Goolsby J.A."/>
            <person name="Tidwell J."/>
            <person name="Bellgard S.E."/>
            <person name="Bellgard M.I."/>
        </authorList>
    </citation>
    <scope>NUCLEOTIDE SEQUENCE</scope>
    <source>
        <tissue evidence="2">Shoot tissue taken approximately 20 cm above the soil surface</tissue>
    </source>
</reference>
<accession>A0A0A9FSB5</accession>